<feature type="region of interest" description="Disordered" evidence="1">
    <location>
        <begin position="1"/>
        <end position="72"/>
    </location>
</feature>
<evidence type="ECO:0000313" key="2">
    <source>
        <dbReference type="EMBL" id="RRT62214.1"/>
    </source>
</evidence>
<sequence length="94" mass="10107">MDHVSISSSESAASSSKEHLVVKKPAEEHPAVKKPTEVFGEEHPTPTVKKPTAIGEEHPSPTVKKPTTVGEEHPAVKQLVKATGKKPTEEILLE</sequence>
<protein>
    <submittedName>
        <fullName evidence="2">Uncharacterized protein</fullName>
    </submittedName>
</protein>
<gene>
    <name evidence="2" type="ORF">B296_00010222</name>
</gene>
<accession>A0A426ZE10</accession>
<feature type="compositionally biased region" description="Low complexity" evidence="1">
    <location>
        <begin position="1"/>
        <end position="15"/>
    </location>
</feature>
<reference evidence="2 3" key="1">
    <citation type="journal article" date="2014" name="Agronomy (Basel)">
        <title>A Draft Genome Sequence for Ensete ventricosum, the Drought-Tolerant Tree Against Hunger.</title>
        <authorList>
            <person name="Harrison J."/>
            <person name="Moore K.A."/>
            <person name="Paszkiewicz K."/>
            <person name="Jones T."/>
            <person name="Grant M."/>
            <person name="Ambacheew D."/>
            <person name="Muzemil S."/>
            <person name="Studholme D.J."/>
        </authorList>
    </citation>
    <scope>NUCLEOTIDE SEQUENCE [LARGE SCALE GENOMIC DNA]</scope>
</reference>
<evidence type="ECO:0000313" key="3">
    <source>
        <dbReference type="Proteomes" id="UP000287651"/>
    </source>
</evidence>
<dbReference type="Proteomes" id="UP000287651">
    <property type="component" value="Unassembled WGS sequence"/>
</dbReference>
<comment type="caution">
    <text evidence="2">The sequence shown here is derived from an EMBL/GenBank/DDBJ whole genome shotgun (WGS) entry which is preliminary data.</text>
</comment>
<name>A0A426ZE10_ENSVE</name>
<dbReference type="EMBL" id="AMZH03007080">
    <property type="protein sequence ID" value="RRT62214.1"/>
    <property type="molecule type" value="Genomic_DNA"/>
</dbReference>
<organism evidence="2 3">
    <name type="scientific">Ensete ventricosum</name>
    <name type="common">Abyssinian banana</name>
    <name type="synonym">Musa ensete</name>
    <dbReference type="NCBI Taxonomy" id="4639"/>
    <lineage>
        <taxon>Eukaryota</taxon>
        <taxon>Viridiplantae</taxon>
        <taxon>Streptophyta</taxon>
        <taxon>Embryophyta</taxon>
        <taxon>Tracheophyta</taxon>
        <taxon>Spermatophyta</taxon>
        <taxon>Magnoliopsida</taxon>
        <taxon>Liliopsida</taxon>
        <taxon>Zingiberales</taxon>
        <taxon>Musaceae</taxon>
        <taxon>Ensete</taxon>
    </lineage>
</organism>
<feature type="compositionally biased region" description="Basic and acidic residues" evidence="1">
    <location>
        <begin position="16"/>
        <end position="44"/>
    </location>
</feature>
<evidence type="ECO:0000256" key="1">
    <source>
        <dbReference type="SAM" id="MobiDB-lite"/>
    </source>
</evidence>
<proteinExistence type="predicted"/>
<dbReference type="AlphaFoldDB" id="A0A426ZE10"/>